<evidence type="ECO:0000259" key="5">
    <source>
        <dbReference type="Pfam" id="PF25967"/>
    </source>
</evidence>
<dbReference type="PROSITE" id="PS51257">
    <property type="entry name" value="PROKAR_LIPOPROTEIN"/>
    <property type="match status" value="1"/>
</dbReference>
<feature type="chain" id="PRO_5046088589" evidence="3">
    <location>
        <begin position="32"/>
        <end position="375"/>
    </location>
</feature>
<dbReference type="InterPro" id="IPR058792">
    <property type="entry name" value="Beta-barrel_RND_2"/>
</dbReference>
<organism evidence="7 8">
    <name type="scientific">Dyella lipolytica</name>
    <dbReference type="NCBI Taxonomy" id="1867835"/>
    <lineage>
        <taxon>Bacteria</taxon>
        <taxon>Pseudomonadati</taxon>
        <taxon>Pseudomonadota</taxon>
        <taxon>Gammaproteobacteria</taxon>
        <taxon>Lysobacterales</taxon>
        <taxon>Rhodanobacteraceae</taxon>
        <taxon>Dyella</taxon>
    </lineage>
</organism>
<evidence type="ECO:0000256" key="3">
    <source>
        <dbReference type="SAM" id="SignalP"/>
    </source>
</evidence>
<dbReference type="Gene3D" id="2.40.420.20">
    <property type="match status" value="1"/>
</dbReference>
<proteinExistence type="inferred from homology"/>
<dbReference type="Proteomes" id="UP001620405">
    <property type="component" value="Unassembled WGS sequence"/>
</dbReference>
<feature type="domain" description="CzcB-like barrel-sandwich hybrid" evidence="6">
    <location>
        <begin position="84"/>
        <end position="227"/>
    </location>
</feature>
<evidence type="ECO:0000313" key="8">
    <source>
        <dbReference type="Proteomes" id="UP001620405"/>
    </source>
</evidence>
<dbReference type="PANTHER" id="PTHR30097">
    <property type="entry name" value="CATION EFFLUX SYSTEM PROTEIN CUSB"/>
    <property type="match status" value="1"/>
</dbReference>
<feature type="signal peptide" evidence="3">
    <location>
        <begin position="1"/>
        <end position="31"/>
    </location>
</feature>
<dbReference type="Gene3D" id="1.10.287.470">
    <property type="entry name" value="Helix hairpin bin"/>
    <property type="match status" value="1"/>
</dbReference>
<dbReference type="EMBL" id="JADIKG010000010">
    <property type="protein sequence ID" value="MFK2872582.1"/>
    <property type="molecule type" value="Genomic_DNA"/>
</dbReference>
<feature type="domain" description="CusB-like beta-barrel" evidence="4">
    <location>
        <begin position="231"/>
        <end position="305"/>
    </location>
</feature>
<name>A0ABW8IRP4_9GAMM</name>
<dbReference type="Gene3D" id="2.40.50.100">
    <property type="match status" value="1"/>
</dbReference>
<evidence type="ECO:0000259" key="4">
    <source>
        <dbReference type="Pfam" id="PF25954"/>
    </source>
</evidence>
<dbReference type="RefSeq" id="WP_284400229.1">
    <property type="nucleotide sequence ID" value="NZ_BSNQ01000005.1"/>
</dbReference>
<dbReference type="InterPro" id="IPR051909">
    <property type="entry name" value="MFP_Cation_Efflux"/>
</dbReference>
<evidence type="ECO:0000256" key="1">
    <source>
        <dbReference type="ARBA" id="ARBA00009477"/>
    </source>
</evidence>
<protein>
    <submittedName>
        <fullName evidence="7">Efflux RND transporter periplasmic adaptor subunit</fullName>
    </submittedName>
</protein>
<evidence type="ECO:0000313" key="7">
    <source>
        <dbReference type="EMBL" id="MFK2872582.1"/>
    </source>
</evidence>
<dbReference type="InterPro" id="IPR006143">
    <property type="entry name" value="RND_pump_MFP"/>
</dbReference>
<dbReference type="SUPFAM" id="SSF111369">
    <property type="entry name" value="HlyD-like secretion proteins"/>
    <property type="match status" value="1"/>
</dbReference>
<dbReference type="InterPro" id="IPR058647">
    <property type="entry name" value="BSH_CzcB-like"/>
</dbReference>
<keyword evidence="3" id="KW-0732">Signal</keyword>
<dbReference type="Gene3D" id="2.40.30.170">
    <property type="match status" value="1"/>
</dbReference>
<comment type="similarity">
    <text evidence="1">Belongs to the membrane fusion protein (MFP) (TC 8.A.1) family.</text>
</comment>
<dbReference type="Pfam" id="PF25967">
    <property type="entry name" value="RND-MFP_C"/>
    <property type="match status" value="1"/>
</dbReference>
<comment type="caution">
    <text evidence="7">The sequence shown here is derived from an EMBL/GenBank/DDBJ whole genome shotgun (WGS) entry which is preliminary data.</text>
</comment>
<evidence type="ECO:0000256" key="2">
    <source>
        <dbReference type="ARBA" id="ARBA00022448"/>
    </source>
</evidence>
<dbReference type="Pfam" id="PF25973">
    <property type="entry name" value="BSH_CzcB"/>
    <property type="match status" value="1"/>
</dbReference>
<dbReference type="InterPro" id="IPR058627">
    <property type="entry name" value="MdtA-like_C"/>
</dbReference>
<sequence length="375" mass="39924">MFHQLNKNGSRLSFVIAVALSMAACSHGANEATETAPAFTVDNGLLKVPSDSPLRKELVVQPVEMREAPHALVFPGNVEADPARTANVLPPLTGKVVELKVGLGDHVTRGQLLAIIDSGDLAQAYADVDKAHDALDLAKKTLDRARGVKEAGGNATKDLEAAQSGYNQALAEFNRAQTRLTAVGGAPGAQAKRPMQIVAPASGYVTALSVSPGTYVNDATAAMMTISNLDSVWITSNVPESDVGQVAKGQKVHATLMAYPDQAFNGTVTFVNPLLQSDTRRDLVRAAFPNQDGRLKPNMYANVSIDIPQPAQVFVPESALLMNNDNVSVFVEVSPWTFERRTVDLSYDESGDTRVLKGLKAGDRVIVRGGVLLND</sequence>
<keyword evidence="8" id="KW-1185">Reference proteome</keyword>
<dbReference type="Pfam" id="PF25954">
    <property type="entry name" value="Beta-barrel_RND_2"/>
    <property type="match status" value="1"/>
</dbReference>
<evidence type="ECO:0000259" key="6">
    <source>
        <dbReference type="Pfam" id="PF25973"/>
    </source>
</evidence>
<accession>A0ABW8IRP4</accession>
<gene>
    <name evidence="7" type="ORF">ISP13_03490</name>
</gene>
<reference evidence="7 8" key="1">
    <citation type="submission" date="2020-10" db="EMBL/GenBank/DDBJ databases">
        <title>Phylogeny of dyella-like bacteria.</title>
        <authorList>
            <person name="Fu J."/>
        </authorList>
    </citation>
    <scope>NUCLEOTIDE SEQUENCE [LARGE SCALE GENOMIC DNA]</scope>
    <source>
        <strain evidence="7 8">DHOB07</strain>
    </source>
</reference>
<dbReference type="NCBIfam" id="TIGR01730">
    <property type="entry name" value="RND_mfp"/>
    <property type="match status" value="1"/>
</dbReference>
<keyword evidence="2" id="KW-0813">Transport</keyword>
<feature type="domain" description="Multidrug resistance protein MdtA-like C-terminal permuted SH3" evidence="5">
    <location>
        <begin position="313"/>
        <end position="369"/>
    </location>
</feature>